<dbReference type="SUPFAM" id="SSF102114">
    <property type="entry name" value="Radical SAM enzymes"/>
    <property type="match status" value="1"/>
</dbReference>
<name>A0A4D6XMD6_9GAMM</name>
<dbReference type="AlphaFoldDB" id="A0A4D6XMD6"/>
<evidence type="ECO:0000256" key="4">
    <source>
        <dbReference type="ARBA" id="ARBA00022617"/>
    </source>
</evidence>
<keyword evidence="9 10" id="KW-0143">Chaperone</keyword>
<evidence type="ECO:0000256" key="5">
    <source>
        <dbReference type="ARBA" id="ARBA00022691"/>
    </source>
</evidence>
<organism evidence="12 13">
    <name type="scientific">Buchnera aphidicola</name>
    <name type="common">Acyrthosiphon lactucae</name>
    <dbReference type="NCBI Taxonomy" id="1241832"/>
    <lineage>
        <taxon>Bacteria</taxon>
        <taxon>Pseudomonadati</taxon>
        <taxon>Pseudomonadota</taxon>
        <taxon>Gammaproteobacteria</taxon>
        <taxon>Enterobacterales</taxon>
        <taxon>Erwiniaceae</taxon>
        <taxon>Buchnera</taxon>
    </lineage>
</organism>
<keyword evidence="4 10" id="KW-0349">Heme</keyword>
<dbReference type="InterPro" id="IPR006638">
    <property type="entry name" value="Elp3/MiaA/NifB-like_rSAM"/>
</dbReference>
<feature type="domain" description="Radical SAM core" evidence="11">
    <location>
        <begin position="1"/>
        <end position="233"/>
    </location>
</feature>
<comment type="cofactor">
    <cofactor evidence="1">
        <name>[4Fe-4S] cluster</name>
        <dbReference type="ChEBI" id="CHEBI:49883"/>
    </cofactor>
</comment>
<evidence type="ECO:0000256" key="2">
    <source>
        <dbReference type="ARBA" id="ARBA00006100"/>
    </source>
</evidence>
<keyword evidence="7 10" id="KW-0408">Iron</keyword>
<gene>
    <name evidence="12" type="primary">hemW</name>
    <name evidence="12" type="ORF">D9V61_02790</name>
</gene>
<comment type="similarity">
    <text evidence="2">Belongs to the anaerobic coproporphyrinogen-III oxidase family. HemW subfamily.</text>
</comment>
<reference evidence="12 13" key="1">
    <citation type="submission" date="2018-12" db="EMBL/GenBank/DDBJ databases">
        <authorList>
            <person name="Chong R.A."/>
        </authorList>
    </citation>
    <scope>NUCLEOTIDE SEQUENCE [LARGE SCALE GENOMIC DNA]</scope>
    <source>
        <strain evidence="12 13">Ala</strain>
    </source>
</reference>
<sequence>MFKLKPISLYIHIPWCLRKCGYCDFHSYVSKEIIPEKKYIEHLLKDFEKDLYLINNREINTIFIGGGTPSLLTANSIKKLLNGIKKRYMVSNNAEITIEANPKTLEYQRFIHYKNSGINRFSLGVQTFNSNLLKKIERTYDSKEVINAIIESKKISDNLNLDLMYGLPGQLLEDALSDLQFAIKYNPSHISWYQLTIEPNTIFYAKKIKLPDEETIFNMLIKGNKLLKKSGYKKYEISSYSKLNYQCQHNLNYWEFGDYIGIGCGAHGKITQKNGKIIRTIKNKNINDFLTGNYLNSIQVVSEKDKIFEYFMNIFRLYQPILKKHFREKTNIDESLIKKNIQIAIREGFLINQLDYWYTTKKGKNFLNLLLEIFLK</sequence>
<dbReference type="RefSeq" id="WP_158339705.1">
    <property type="nucleotide sequence ID" value="NZ_CP034891.1"/>
</dbReference>
<dbReference type="Pfam" id="PF04055">
    <property type="entry name" value="Radical_SAM"/>
    <property type="match status" value="1"/>
</dbReference>
<evidence type="ECO:0000313" key="13">
    <source>
        <dbReference type="Proteomes" id="UP000298660"/>
    </source>
</evidence>
<evidence type="ECO:0000256" key="10">
    <source>
        <dbReference type="RuleBase" id="RU364116"/>
    </source>
</evidence>
<dbReference type="Pfam" id="PF06969">
    <property type="entry name" value="HemN_C"/>
    <property type="match status" value="1"/>
</dbReference>
<dbReference type="GO" id="GO:0005737">
    <property type="term" value="C:cytoplasm"/>
    <property type="evidence" value="ECO:0007669"/>
    <property type="project" value="UniProtKB-SubCell"/>
</dbReference>
<evidence type="ECO:0000256" key="9">
    <source>
        <dbReference type="ARBA" id="ARBA00023186"/>
    </source>
</evidence>
<dbReference type="InterPro" id="IPR007197">
    <property type="entry name" value="rSAM"/>
</dbReference>
<dbReference type="PANTHER" id="PTHR13932:SF5">
    <property type="entry name" value="RADICAL S-ADENOSYL METHIONINE DOMAIN-CONTAINING PROTEIN 1, MITOCHONDRIAL"/>
    <property type="match status" value="1"/>
</dbReference>
<keyword evidence="6 10" id="KW-0479">Metal-binding</keyword>
<dbReference type="NCBIfam" id="TIGR00539">
    <property type="entry name" value="hemN_rel"/>
    <property type="match status" value="1"/>
</dbReference>
<dbReference type="EMBL" id="CP034891">
    <property type="protein sequence ID" value="QCI17923.1"/>
    <property type="molecule type" value="Genomic_DNA"/>
</dbReference>
<accession>A0A4D6XMD6</accession>
<dbReference type="GO" id="GO:0004109">
    <property type="term" value="F:coproporphyrinogen oxidase activity"/>
    <property type="evidence" value="ECO:0007669"/>
    <property type="project" value="InterPro"/>
</dbReference>
<dbReference type="SFLD" id="SFLDS00029">
    <property type="entry name" value="Radical_SAM"/>
    <property type="match status" value="1"/>
</dbReference>
<comment type="function">
    <text evidence="10">Probably acts as a heme chaperone, transferring heme to an unknown acceptor. Binds one molecule of heme per monomer, possibly covalently. Binds 1 [4Fe-4S] cluster. The cluster is coordinated with 3 cysteines and an exchangeable S-adenosyl-L-methionine.</text>
</comment>
<evidence type="ECO:0000256" key="6">
    <source>
        <dbReference type="ARBA" id="ARBA00022723"/>
    </source>
</evidence>
<keyword evidence="8 10" id="KW-0411">Iron-sulfur</keyword>
<evidence type="ECO:0000256" key="3">
    <source>
        <dbReference type="ARBA" id="ARBA00017228"/>
    </source>
</evidence>
<evidence type="ECO:0000256" key="7">
    <source>
        <dbReference type="ARBA" id="ARBA00023004"/>
    </source>
</evidence>
<dbReference type="InterPro" id="IPR004559">
    <property type="entry name" value="HemW-like"/>
</dbReference>
<dbReference type="GO" id="GO:0051539">
    <property type="term" value="F:4 iron, 4 sulfur cluster binding"/>
    <property type="evidence" value="ECO:0007669"/>
    <property type="project" value="UniProtKB-UniRule"/>
</dbReference>
<dbReference type="PROSITE" id="PS51918">
    <property type="entry name" value="RADICAL_SAM"/>
    <property type="match status" value="1"/>
</dbReference>
<keyword evidence="5 10" id="KW-0949">S-adenosyl-L-methionine</keyword>
<proteinExistence type="inferred from homology"/>
<dbReference type="CDD" id="cd01335">
    <property type="entry name" value="Radical_SAM"/>
    <property type="match status" value="1"/>
</dbReference>
<evidence type="ECO:0000259" key="11">
    <source>
        <dbReference type="PROSITE" id="PS51918"/>
    </source>
</evidence>
<dbReference type="SFLD" id="SFLDF00562">
    <property type="entry name" value="HemN-like__clustered_with_heat"/>
    <property type="match status" value="1"/>
</dbReference>
<evidence type="ECO:0000256" key="8">
    <source>
        <dbReference type="ARBA" id="ARBA00023014"/>
    </source>
</evidence>
<protein>
    <recommendedName>
        <fullName evidence="3 10">Heme chaperone HemW</fullName>
    </recommendedName>
</protein>
<dbReference type="InterPro" id="IPR058240">
    <property type="entry name" value="rSAM_sf"/>
</dbReference>
<dbReference type="OrthoDB" id="9808022at2"/>
<keyword evidence="10" id="KW-0004">4Fe-4S</keyword>
<dbReference type="InterPro" id="IPR013785">
    <property type="entry name" value="Aldolase_TIM"/>
</dbReference>
<dbReference type="Proteomes" id="UP000298660">
    <property type="component" value="Chromosome"/>
</dbReference>
<dbReference type="InterPro" id="IPR010723">
    <property type="entry name" value="HemN_C"/>
</dbReference>
<dbReference type="Gene3D" id="3.20.20.70">
    <property type="entry name" value="Aldolase class I"/>
    <property type="match status" value="1"/>
</dbReference>
<evidence type="ECO:0000256" key="1">
    <source>
        <dbReference type="ARBA" id="ARBA00001966"/>
    </source>
</evidence>
<comment type="subcellular location">
    <subcellularLocation>
        <location evidence="10">Cytoplasm</location>
    </subcellularLocation>
</comment>
<dbReference type="SFLD" id="SFLDG01065">
    <property type="entry name" value="anaerobic_coproporphyrinogen-I"/>
    <property type="match status" value="1"/>
</dbReference>
<dbReference type="SFLD" id="SFLDF00288">
    <property type="entry name" value="HemN-like__clustered_with_nucl"/>
    <property type="match status" value="1"/>
</dbReference>
<dbReference type="SFLD" id="SFLDG01082">
    <property type="entry name" value="B12-binding_domain_containing"/>
    <property type="match status" value="1"/>
</dbReference>
<reference evidence="12 13" key="2">
    <citation type="submission" date="2019-05" db="EMBL/GenBank/DDBJ databases">
        <title>Genome evolution of the obligate endosymbiont Buchnera aphidicola.</title>
        <authorList>
            <person name="Moran N.A."/>
        </authorList>
    </citation>
    <scope>NUCLEOTIDE SEQUENCE [LARGE SCALE GENOMIC DNA]</scope>
    <source>
        <strain evidence="12 13">Ala</strain>
    </source>
</reference>
<dbReference type="InterPro" id="IPR034505">
    <property type="entry name" value="Coproporphyrinogen-III_oxidase"/>
</dbReference>
<dbReference type="GO" id="GO:0006779">
    <property type="term" value="P:porphyrin-containing compound biosynthetic process"/>
    <property type="evidence" value="ECO:0007669"/>
    <property type="project" value="InterPro"/>
</dbReference>
<dbReference type="PANTHER" id="PTHR13932">
    <property type="entry name" value="COPROPORPHYRINIGEN III OXIDASE"/>
    <property type="match status" value="1"/>
</dbReference>
<keyword evidence="10" id="KW-0963">Cytoplasm</keyword>
<dbReference type="SMART" id="SM00729">
    <property type="entry name" value="Elp3"/>
    <property type="match status" value="1"/>
</dbReference>
<evidence type="ECO:0000313" key="12">
    <source>
        <dbReference type="EMBL" id="QCI17923.1"/>
    </source>
</evidence>
<dbReference type="GO" id="GO:0046872">
    <property type="term" value="F:metal ion binding"/>
    <property type="evidence" value="ECO:0007669"/>
    <property type="project" value="UniProtKB-UniRule"/>
</dbReference>